<dbReference type="RefSeq" id="WP_101438558.1">
    <property type="nucleotide sequence ID" value="NZ_JACJHR010000004.1"/>
</dbReference>
<evidence type="ECO:0000313" key="3">
    <source>
        <dbReference type="EMBL" id="PKV95457.1"/>
    </source>
</evidence>
<name>A0A2N3WNK7_9PSEU</name>
<evidence type="ECO:0000256" key="1">
    <source>
        <dbReference type="SAM" id="SignalP"/>
    </source>
</evidence>
<dbReference type="Proteomes" id="UP000233750">
    <property type="component" value="Unassembled WGS sequence"/>
</dbReference>
<dbReference type="EMBL" id="JACJHR010000004">
    <property type="protein sequence ID" value="MBB2498409.1"/>
    <property type="molecule type" value="Genomic_DNA"/>
</dbReference>
<gene>
    <name evidence="3" type="ORF">ATK30_6378</name>
    <name evidence="2" type="ORF">H5411_04570</name>
</gene>
<dbReference type="OrthoDB" id="9901082at2"/>
<accession>A0A8E1VUC4</accession>
<proteinExistence type="predicted"/>
<dbReference type="AlphaFoldDB" id="A0A2N3WNK7"/>
<protein>
    <submittedName>
        <fullName evidence="3">Uncharacterized protein</fullName>
    </submittedName>
</protein>
<organism evidence="3 4">
    <name type="scientific">Amycolatopsis echigonensis</name>
    <dbReference type="NCBI Taxonomy" id="2576905"/>
    <lineage>
        <taxon>Bacteria</taxon>
        <taxon>Bacillati</taxon>
        <taxon>Actinomycetota</taxon>
        <taxon>Actinomycetes</taxon>
        <taxon>Pseudonocardiales</taxon>
        <taxon>Pseudonocardiaceae</taxon>
        <taxon>Amycolatopsis</taxon>
    </lineage>
</organism>
<reference evidence="3 4" key="1">
    <citation type="submission" date="2017-12" db="EMBL/GenBank/DDBJ databases">
        <title>Sequencing the genomes of 1000 Actinobacteria strains.</title>
        <authorList>
            <person name="Klenk H.-P."/>
        </authorList>
    </citation>
    <scope>NUCLEOTIDE SEQUENCE [LARGE SCALE GENOMIC DNA]</scope>
    <source>
        <strain evidence="3 4">DSM 45165</strain>
    </source>
</reference>
<feature type="signal peptide" evidence="1">
    <location>
        <begin position="1"/>
        <end position="27"/>
    </location>
</feature>
<reference evidence="2 5" key="2">
    <citation type="submission" date="2020-08" db="EMBL/GenBank/DDBJ databases">
        <title>Amycolatopsis echigonensis JCM 21831.</title>
        <authorList>
            <person name="Tedsree N."/>
            <person name="Kuncharoen N."/>
            <person name="Likhitwitayawuid K."/>
            <person name="Tanasupawat S."/>
        </authorList>
    </citation>
    <scope>NUCLEOTIDE SEQUENCE [LARGE SCALE GENOMIC DNA]</scope>
    <source>
        <strain evidence="2 5">JCM 21831</strain>
    </source>
</reference>
<sequence>MAAKRTKWTVALGVAACAIGLAPAASAQSASTTARPVFPVPVEPGHRFIVVAFSCGPGGGTVVSPVTGAIKLAEYRGPIKNVACGEGAISADAKPGTYAMSASCGKERTDPLTVEARASDAPS</sequence>
<evidence type="ECO:0000313" key="2">
    <source>
        <dbReference type="EMBL" id="MBB2498409.1"/>
    </source>
</evidence>
<keyword evidence="4" id="KW-1185">Reference proteome</keyword>
<evidence type="ECO:0000313" key="4">
    <source>
        <dbReference type="Proteomes" id="UP000233750"/>
    </source>
</evidence>
<feature type="chain" id="PRO_5044577506" evidence="1">
    <location>
        <begin position="28"/>
        <end position="123"/>
    </location>
</feature>
<dbReference type="Proteomes" id="UP000550260">
    <property type="component" value="Unassembled WGS sequence"/>
</dbReference>
<evidence type="ECO:0000313" key="5">
    <source>
        <dbReference type="Proteomes" id="UP000550260"/>
    </source>
</evidence>
<dbReference type="EMBL" id="PJMY01000003">
    <property type="protein sequence ID" value="PKV95457.1"/>
    <property type="molecule type" value="Genomic_DNA"/>
</dbReference>
<comment type="caution">
    <text evidence="3">The sequence shown here is derived from an EMBL/GenBank/DDBJ whole genome shotgun (WGS) entry which is preliminary data.</text>
</comment>
<keyword evidence="1" id="KW-0732">Signal</keyword>
<accession>A0A2N3WNK7</accession>